<dbReference type="Proteomes" id="UP000193484">
    <property type="component" value="Unassembled WGS sequence"/>
</dbReference>
<keyword evidence="4" id="KW-1185">Reference proteome</keyword>
<name>A0A1X1QWA0_MYCFA</name>
<comment type="caution">
    <text evidence="3">The sequence shown here is derived from an EMBL/GenBank/DDBJ whole genome shotgun (WGS) entry which is preliminary data.</text>
</comment>
<evidence type="ECO:0000256" key="2">
    <source>
        <dbReference type="ARBA" id="ARBA00023136"/>
    </source>
</evidence>
<organism evidence="3 4">
    <name type="scientific">Mycolicibacterium fallax</name>
    <name type="common">Mycobacterium fallax</name>
    <dbReference type="NCBI Taxonomy" id="1793"/>
    <lineage>
        <taxon>Bacteria</taxon>
        <taxon>Bacillati</taxon>
        <taxon>Actinomycetota</taxon>
        <taxon>Actinomycetes</taxon>
        <taxon>Mycobacteriales</taxon>
        <taxon>Mycobacteriaceae</taxon>
        <taxon>Mycolicibacterium</taxon>
    </lineage>
</organism>
<dbReference type="GO" id="GO:0016020">
    <property type="term" value="C:membrane"/>
    <property type="evidence" value="ECO:0007669"/>
    <property type="project" value="UniProtKB-SubCell"/>
</dbReference>
<dbReference type="RefSeq" id="WP_085101131.1">
    <property type="nucleotide sequence ID" value="NZ_AP022603.1"/>
</dbReference>
<dbReference type="OrthoDB" id="4750467at2"/>
<accession>A0A1X1QWA0</accession>
<dbReference type="STRING" id="1793.AWC04_19875"/>
<keyword evidence="2" id="KW-0472">Membrane</keyword>
<evidence type="ECO:0000313" key="4">
    <source>
        <dbReference type="Proteomes" id="UP000193484"/>
    </source>
</evidence>
<proteinExistence type="predicted"/>
<dbReference type="PANTHER" id="PTHR37042">
    <property type="entry name" value="OUTER MEMBRANE PROTEIN RV1973"/>
    <property type="match status" value="1"/>
</dbReference>
<comment type="subcellular location">
    <subcellularLocation>
        <location evidence="1">Membrane</location>
    </subcellularLocation>
</comment>
<gene>
    <name evidence="3" type="ORF">AWC04_19875</name>
</gene>
<dbReference type="AlphaFoldDB" id="A0A1X1QWA0"/>
<reference evidence="3 4" key="1">
    <citation type="submission" date="2016-01" db="EMBL/GenBank/DDBJ databases">
        <title>The new phylogeny of the genus Mycobacterium.</title>
        <authorList>
            <person name="Tarcisio F."/>
            <person name="Conor M."/>
            <person name="Antonella G."/>
            <person name="Elisabetta G."/>
            <person name="Giulia F.S."/>
            <person name="Sara T."/>
            <person name="Anna F."/>
            <person name="Clotilde B."/>
            <person name="Roberto B."/>
            <person name="Veronica D.S."/>
            <person name="Fabio R."/>
            <person name="Monica P."/>
            <person name="Olivier J."/>
            <person name="Enrico T."/>
            <person name="Nicola S."/>
        </authorList>
    </citation>
    <scope>NUCLEOTIDE SEQUENCE [LARGE SCALE GENOMIC DNA]</scope>
    <source>
        <strain evidence="3 4">DSM 44179</strain>
    </source>
</reference>
<dbReference type="PANTHER" id="PTHR37042:SF4">
    <property type="entry name" value="OUTER MEMBRANE PROTEIN RV1973"/>
    <property type="match status" value="1"/>
</dbReference>
<evidence type="ECO:0000256" key="1">
    <source>
        <dbReference type="ARBA" id="ARBA00004370"/>
    </source>
</evidence>
<evidence type="ECO:0000313" key="3">
    <source>
        <dbReference type="EMBL" id="ORU95632.1"/>
    </source>
</evidence>
<protein>
    <submittedName>
        <fullName evidence="3">Mammalian cell entry protein</fullName>
    </submittedName>
</protein>
<dbReference type="EMBL" id="LQOJ01000081">
    <property type="protein sequence ID" value="ORU95632.1"/>
    <property type="molecule type" value="Genomic_DNA"/>
</dbReference>
<sequence>MSDTRGLLTRLAAAVAVPVLIGAAGTAGWLYWDASSTRAAQDTSVQLRKLATEEVPKVFGFDYQTVERAMMDVGTLLTPDYRREFADRAKKDIIPAARERQLVTQANVTGAGVLEAGRNSGSVLVFLNRTVTDKSKQSSYDGSRLRVDYQRVDGDWLISYIAPI</sequence>